<evidence type="ECO:0000313" key="3">
    <source>
        <dbReference type="RefSeq" id="XP_065645296.1"/>
    </source>
</evidence>
<evidence type="ECO:0000259" key="1">
    <source>
        <dbReference type="Pfam" id="PF20700"/>
    </source>
</evidence>
<name>A0ABM4B8T9_HYDVU</name>
<dbReference type="InterPro" id="IPR049012">
    <property type="entry name" value="Mutator_transp_dom"/>
</dbReference>
<feature type="domain" description="Mutator-like transposase" evidence="1">
    <location>
        <begin position="2"/>
        <end position="291"/>
    </location>
</feature>
<evidence type="ECO:0000313" key="2">
    <source>
        <dbReference type="Proteomes" id="UP001652625"/>
    </source>
</evidence>
<dbReference type="PANTHER" id="PTHR33309">
    <property type="entry name" value="KERATIN, ULTRA HIGH-SULFUR MATRIX PROTEIN-LIKE"/>
    <property type="match status" value="1"/>
</dbReference>
<reference evidence="2" key="1">
    <citation type="submission" date="2025-05" db="UniProtKB">
        <authorList>
            <consortium name="RefSeq"/>
        </authorList>
    </citation>
    <scope>NUCLEOTIDE SEQUENCE [LARGE SCALE GENOMIC DNA]</scope>
</reference>
<gene>
    <name evidence="3" type="primary">LOC136075787</name>
</gene>
<dbReference type="PANTHER" id="PTHR33309:SF3">
    <property type="entry name" value="CCHC-TYPE DOMAIN-CONTAINING PROTEIN"/>
    <property type="match status" value="1"/>
</dbReference>
<reference evidence="3" key="2">
    <citation type="submission" date="2025-08" db="UniProtKB">
        <authorList>
            <consortium name="RefSeq"/>
        </authorList>
    </citation>
    <scope>IDENTIFICATION</scope>
</reference>
<dbReference type="Pfam" id="PF20700">
    <property type="entry name" value="Mutator"/>
    <property type="match status" value="1"/>
</dbReference>
<accession>A0ABM4B8T9</accession>
<protein>
    <submittedName>
        <fullName evidence="3">Uncharacterized protein LOC136075787</fullName>
    </submittedName>
</protein>
<proteinExistence type="predicted"/>
<sequence length="455" mass="52047">MQGRNMFDSNIRSVISFREIGRGFSALETFARCMNLHCLSVNGFLDIQNKVSNAYESAAYDKMKKASDEKQNGVPGKPTHKRVTIDGTWQKRGHSSLNGVVTAVIGDKCVDVQTFSKHCKSCQVWEKRKGTSANETWFGNHQCHISHRNSSGSIESAGAVEIFRRSISERNLIYHEYLGNGDTNSFKNVVLDNPYKDFNIVPIKLECVGHVKKRLGNRLRNIVKSYKGTKTPLARNGRLTDKTISTTQSYYDMAIRKNKGALYATKKEVSILLHFTDFEDPSYRHQFCPRTPDTLCNWHLDQINKTNKYKPTASMPMWIHHIILPIFKELQSDQLLNKCLHGETQNANESLNSIIWTMIPKNVFVSRQTLEMGVSSAVLQFNEGCTDITNVFKAFGLLGKFTLKKSVKQDVSRVRRMLRKDLIEIKNQQKRLRRIHKGTLDKEEQMNSYIPGEFI</sequence>
<dbReference type="Proteomes" id="UP001652625">
    <property type="component" value="Chromosome 02"/>
</dbReference>
<dbReference type="GeneID" id="136075787"/>
<dbReference type="RefSeq" id="XP_065645296.1">
    <property type="nucleotide sequence ID" value="XM_065789224.1"/>
</dbReference>
<keyword evidence="2" id="KW-1185">Reference proteome</keyword>
<organism evidence="2 3">
    <name type="scientific">Hydra vulgaris</name>
    <name type="common">Hydra</name>
    <name type="synonym">Hydra attenuata</name>
    <dbReference type="NCBI Taxonomy" id="6087"/>
    <lineage>
        <taxon>Eukaryota</taxon>
        <taxon>Metazoa</taxon>
        <taxon>Cnidaria</taxon>
        <taxon>Hydrozoa</taxon>
        <taxon>Hydroidolina</taxon>
        <taxon>Anthoathecata</taxon>
        <taxon>Aplanulata</taxon>
        <taxon>Hydridae</taxon>
        <taxon>Hydra</taxon>
    </lineage>
</organism>